<gene>
    <name evidence="2" type="ORF">TSAR_003093</name>
</gene>
<evidence type="ECO:0000313" key="2">
    <source>
        <dbReference type="EMBL" id="OXU17288.1"/>
    </source>
</evidence>
<dbReference type="AlphaFoldDB" id="A0A232EG39"/>
<feature type="region of interest" description="Disordered" evidence="1">
    <location>
        <begin position="1"/>
        <end position="130"/>
    </location>
</feature>
<accession>A0A232EG39</accession>
<feature type="compositionally biased region" description="Polar residues" evidence="1">
    <location>
        <begin position="78"/>
        <end position="95"/>
    </location>
</feature>
<sequence>MGLQKKRPPQQSRSRTRSPDLRENRFKTSTSRRRSMELQKKQQLPRQSRLRSRSPCGSEDYFEASTPKKSKVMEQEQNEFLSRNDTLLLTQSPDGSKNRRRDVMELQGKQPYRQSRPPRSRSPDGSNDWR</sequence>
<organism evidence="2 3">
    <name type="scientific">Trichomalopsis sarcophagae</name>
    <dbReference type="NCBI Taxonomy" id="543379"/>
    <lineage>
        <taxon>Eukaryota</taxon>
        <taxon>Metazoa</taxon>
        <taxon>Ecdysozoa</taxon>
        <taxon>Arthropoda</taxon>
        <taxon>Hexapoda</taxon>
        <taxon>Insecta</taxon>
        <taxon>Pterygota</taxon>
        <taxon>Neoptera</taxon>
        <taxon>Endopterygota</taxon>
        <taxon>Hymenoptera</taxon>
        <taxon>Apocrita</taxon>
        <taxon>Proctotrupomorpha</taxon>
        <taxon>Chalcidoidea</taxon>
        <taxon>Pteromalidae</taxon>
        <taxon>Pteromalinae</taxon>
        <taxon>Trichomalopsis</taxon>
    </lineage>
</organism>
<comment type="caution">
    <text evidence="2">The sequence shown here is derived from an EMBL/GenBank/DDBJ whole genome shotgun (WGS) entry which is preliminary data.</text>
</comment>
<keyword evidence="3" id="KW-1185">Reference proteome</keyword>
<evidence type="ECO:0000313" key="3">
    <source>
        <dbReference type="Proteomes" id="UP000215335"/>
    </source>
</evidence>
<evidence type="ECO:0000256" key="1">
    <source>
        <dbReference type="SAM" id="MobiDB-lite"/>
    </source>
</evidence>
<feature type="compositionally biased region" description="Basic and acidic residues" evidence="1">
    <location>
        <begin position="17"/>
        <end position="26"/>
    </location>
</feature>
<protein>
    <submittedName>
        <fullName evidence="2">Uncharacterized protein</fullName>
    </submittedName>
</protein>
<dbReference type="Proteomes" id="UP000215335">
    <property type="component" value="Unassembled WGS sequence"/>
</dbReference>
<name>A0A232EG39_9HYME</name>
<proteinExistence type="predicted"/>
<reference evidence="2 3" key="1">
    <citation type="journal article" date="2017" name="Curr. Biol.">
        <title>The Evolution of Venom by Co-option of Single-Copy Genes.</title>
        <authorList>
            <person name="Martinson E.O."/>
            <person name="Mrinalini"/>
            <person name="Kelkar Y.D."/>
            <person name="Chang C.H."/>
            <person name="Werren J.H."/>
        </authorList>
    </citation>
    <scope>NUCLEOTIDE SEQUENCE [LARGE SCALE GENOMIC DNA]</scope>
    <source>
        <strain evidence="2 3">Alberta</strain>
        <tissue evidence="2">Whole body</tissue>
    </source>
</reference>
<dbReference type="EMBL" id="NNAY01004890">
    <property type="protein sequence ID" value="OXU17288.1"/>
    <property type="molecule type" value="Genomic_DNA"/>
</dbReference>